<dbReference type="GeneTree" id="ENSGT01110000267310"/>
<protein>
    <submittedName>
        <fullName evidence="1">Uncharacterized protein</fullName>
    </submittedName>
</protein>
<reference evidence="1" key="3">
    <citation type="submission" date="2025-09" db="UniProtKB">
        <authorList>
            <consortium name="Ensembl"/>
        </authorList>
    </citation>
    <scope>IDENTIFICATION</scope>
</reference>
<dbReference type="Proteomes" id="UP000694580">
    <property type="component" value="Chromosome 12"/>
</dbReference>
<dbReference type="Ensembl" id="ENSDCDT00010025077.1">
    <property type="protein sequence ID" value="ENSDCDP00010022065.1"/>
    <property type="gene ID" value="ENSDCDG00010011676.1"/>
</dbReference>
<proteinExistence type="predicted"/>
<reference evidence="1 2" key="1">
    <citation type="submission" date="2020-06" db="EMBL/GenBank/DDBJ databases">
        <authorList>
            <consortium name="Wellcome Sanger Institute Data Sharing"/>
        </authorList>
    </citation>
    <scope>NUCLEOTIDE SEQUENCE [LARGE SCALE GENOMIC DNA]</scope>
</reference>
<evidence type="ECO:0000313" key="1">
    <source>
        <dbReference type="Ensembl" id="ENSDCDP00010022065.1"/>
    </source>
</evidence>
<name>A0AAY4BMD2_9TELE</name>
<evidence type="ECO:0000313" key="2">
    <source>
        <dbReference type="Proteomes" id="UP000694580"/>
    </source>
</evidence>
<accession>A0AAY4BMD2</accession>
<dbReference type="AlphaFoldDB" id="A0AAY4BMD2"/>
<organism evidence="1 2">
    <name type="scientific">Denticeps clupeoides</name>
    <name type="common">denticle herring</name>
    <dbReference type="NCBI Taxonomy" id="299321"/>
    <lineage>
        <taxon>Eukaryota</taxon>
        <taxon>Metazoa</taxon>
        <taxon>Chordata</taxon>
        <taxon>Craniata</taxon>
        <taxon>Vertebrata</taxon>
        <taxon>Euteleostomi</taxon>
        <taxon>Actinopterygii</taxon>
        <taxon>Neopterygii</taxon>
        <taxon>Teleostei</taxon>
        <taxon>Clupei</taxon>
        <taxon>Clupeiformes</taxon>
        <taxon>Denticipitoidei</taxon>
        <taxon>Denticipitidae</taxon>
        <taxon>Denticeps</taxon>
    </lineage>
</organism>
<sequence>MHPLDDVSAVVEDAADVLGVDGTGEVGVTVVSSIPARCADPLQGQSLRAACLEVLLNFGFPCQNLLSKQVLFRLPVEETSPVIPDVLKEVQCLLETVGLIVFSDDHVVAAACNHKYYGRHISLNPFPAFIPLTSHIEHAEKVGKTHCVLITILDHRITGQDSQKQTYLIGWSVVALGLYSLLRTVDQLVLIGSLEAGPHPFVLPQEFGVFIKLLKKRGHGVQQRVMVKYRGHISLCHRVLCCCVSQ</sequence>
<keyword evidence="2" id="KW-1185">Reference proteome</keyword>
<reference evidence="1" key="2">
    <citation type="submission" date="2025-08" db="UniProtKB">
        <authorList>
            <consortium name="Ensembl"/>
        </authorList>
    </citation>
    <scope>IDENTIFICATION</scope>
</reference>